<evidence type="ECO:0000256" key="1">
    <source>
        <dbReference type="SAM" id="MobiDB-lite"/>
    </source>
</evidence>
<keyword evidence="3" id="KW-1185">Reference proteome</keyword>
<gene>
    <name evidence="2" type="ORF">ACFQ04_18385</name>
</gene>
<dbReference type="EMBL" id="JBHTIL010000006">
    <property type="protein sequence ID" value="MFD0927715.1"/>
    <property type="molecule type" value="Genomic_DNA"/>
</dbReference>
<evidence type="ECO:0000313" key="3">
    <source>
        <dbReference type="Proteomes" id="UP001597068"/>
    </source>
</evidence>
<accession>A0ABW3GB62</accession>
<evidence type="ECO:0000313" key="2">
    <source>
        <dbReference type="EMBL" id="MFD0927715.1"/>
    </source>
</evidence>
<sequence length="115" mass="11705">MAEQNAPESTDSEKTGSPARAPKAAVAAATRFVRRGGGAASAVIEPIGASGVRILMVAQDGGVIGDQVVADVATAHAVVDAVEGLTTAEWDRELSSVATPRPGHWKQMAGWVANT</sequence>
<proteinExistence type="predicted"/>
<dbReference type="Proteomes" id="UP001597068">
    <property type="component" value="Unassembled WGS sequence"/>
</dbReference>
<reference evidence="3" key="1">
    <citation type="journal article" date="2019" name="Int. J. Syst. Evol. Microbiol.">
        <title>The Global Catalogue of Microorganisms (GCM) 10K type strain sequencing project: providing services to taxonomists for standard genome sequencing and annotation.</title>
        <authorList>
            <consortium name="The Broad Institute Genomics Platform"/>
            <consortium name="The Broad Institute Genome Sequencing Center for Infectious Disease"/>
            <person name="Wu L."/>
            <person name="Ma J."/>
        </authorList>
    </citation>
    <scope>NUCLEOTIDE SEQUENCE [LARGE SCALE GENOMIC DNA]</scope>
    <source>
        <strain evidence="3">CCUG 50873</strain>
    </source>
</reference>
<organism evidence="2 3">
    <name type="scientific">Williamsia deligens</name>
    <dbReference type="NCBI Taxonomy" id="321325"/>
    <lineage>
        <taxon>Bacteria</taxon>
        <taxon>Bacillati</taxon>
        <taxon>Actinomycetota</taxon>
        <taxon>Actinomycetes</taxon>
        <taxon>Mycobacteriales</taxon>
        <taxon>Nocardiaceae</taxon>
        <taxon>Williamsia</taxon>
    </lineage>
</organism>
<evidence type="ECO:0008006" key="4">
    <source>
        <dbReference type="Google" id="ProtNLM"/>
    </source>
</evidence>
<feature type="region of interest" description="Disordered" evidence="1">
    <location>
        <begin position="1"/>
        <end position="24"/>
    </location>
</feature>
<name>A0ABW3GB62_9NOCA</name>
<protein>
    <recommendedName>
        <fullName evidence="4">YbaB/EbfC DNA-binding family protein</fullName>
    </recommendedName>
</protein>
<dbReference type="RefSeq" id="WP_253648196.1">
    <property type="nucleotide sequence ID" value="NZ_BAAAMO010000001.1"/>
</dbReference>
<comment type="caution">
    <text evidence="2">The sequence shown here is derived from an EMBL/GenBank/DDBJ whole genome shotgun (WGS) entry which is preliminary data.</text>
</comment>